<protein>
    <submittedName>
        <fullName evidence="1">Uncharacterized protein</fullName>
    </submittedName>
</protein>
<accession>A0AAX3M6K9</accession>
<proteinExistence type="predicted"/>
<dbReference type="RefSeq" id="WP_273615229.1">
    <property type="nucleotide sequence ID" value="NZ_CP117416.1"/>
</dbReference>
<keyword evidence="2" id="KW-1185">Reference proteome</keyword>
<sequence>MYNSNFDHNYRKIQITVNGEPVGDGLVLDRVTYAPLREEDNQADKANQHQAISSI</sequence>
<gene>
    <name evidence="1" type="ORF">PQ456_05450</name>
</gene>
<evidence type="ECO:0000313" key="1">
    <source>
        <dbReference type="EMBL" id="WCT56968.1"/>
    </source>
</evidence>
<dbReference type="Proteomes" id="UP001220509">
    <property type="component" value="Chromosome"/>
</dbReference>
<dbReference type="EMBL" id="CP117416">
    <property type="protein sequence ID" value="WCT56968.1"/>
    <property type="molecule type" value="Genomic_DNA"/>
</dbReference>
<evidence type="ECO:0000313" key="2">
    <source>
        <dbReference type="Proteomes" id="UP001220509"/>
    </source>
</evidence>
<organism evidence="1 2">
    <name type="scientific">Paenibacillus kyungheensis</name>
    <dbReference type="NCBI Taxonomy" id="1452732"/>
    <lineage>
        <taxon>Bacteria</taxon>
        <taxon>Bacillati</taxon>
        <taxon>Bacillota</taxon>
        <taxon>Bacilli</taxon>
        <taxon>Bacillales</taxon>
        <taxon>Paenibacillaceae</taxon>
        <taxon>Paenibacillus</taxon>
    </lineage>
</organism>
<name>A0AAX3M6K9_9BACL</name>
<dbReference type="KEGG" id="pka:PQ456_05450"/>
<reference evidence="1 2" key="1">
    <citation type="submission" date="2023-02" db="EMBL/GenBank/DDBJ databases">
        <title>Genome sequence of Paenibacillus kyungheensis KACC 18744.</title>
        <authorList>
            <person name="Kim S."/>
            <person name="Heo J."/>
            <person name="Kwon S.-W."/>
        </authorList>
    </citation>
    <scope>NUCLEOTIDE SEQUENCE [LARGE SCALE GENOMIC DNA]</scope>
    <source>
        <strain evidence="1 2">KACC 18744</strain>
    </source>
</reference>
<dbReference type="AlphaFoldDB" id="A0AAX3M6K9"/>